<dbReference type="InterPro" id="IPR009057">
    <property type="entry name" value="Homeodomain-like_sf"/>
</dbReference>
<keyword evidence="2 5" id="KW-0238">DNA-binding</keyword>
<evidence type="ECO:0000256" key="7">
    <source>
        <dbReference type="SAM" id="MobiDB-lite"/>
    </source>
</evidence>
<evidence type="ECO:0000256" key="5">
    <source>
        <dbReference type="PROSITE-ProRule" id="PRU00108"/>
    </source>
</evidence>
<dbReference type="PANTHER" id="PTHR24324:SF5">
    <property type="entry name" value="HEMATOPOIETICALLY-EXPRESSED HOMEOBOX PROTEIN HHEX"/>
    <property type="match status" value="1"/>
</dbReference>
<keyword evidence="4 5" id="KW-0539">Nucleus</keyword>
<sequence>MVVTAAQLSQLVAAFAINEYPATHERDALAARLAMPSRKVQIWFQNRRRSLRVQERTARQLSQIDGVHGDDGDKGEDGAEDRNSEEGAAVPHKTSDVRNQ</sequence>
<keyword evidence="3 5" id="KW-0371">Homeobox</keyword>
<evidence type="ECO:0000256" key="6">
    <source>
        <dbReference type="RuleBase" id="RU000682"/>
    </source>
</evidence>
<evidence type="ECO:0000256" key="2">
    <source>
        <dbReference type="ARBA" id="ARBA00023125"/>
    </source>
</evidence>
<feature type="compositionally biased region" description="Basic and acidic residues" evidence="7">
    <location>
        <begin position="67"/>
        <end position="85"/>
    </location>
</feature>
<dbReference type="Proteomes" id="UP001565368">
    <property type="component" value="Unassembled WGS sequence"/>
</dbReference>
<dbReference type="InterPro" id="IPR001356">
    <property type="entry name" value="HD"/>
</dbReference>
<dbReference type="PROSITE" id="PS50071">
    <property type="entry name" value="HOMEOBOX_2"/>
    <property type="match status" value="1"/>
</dbReference>
<dbReference type="Pfam" id="PF00046">
    <property type="entry name" value="Homeodomain"/>
    <property type="match status" value="1"/>
</dbReference>
<proteinExistence type="predicted"/>
<evidence type="ECO:0000313" key="9">
    <source>
        <dbReference type="EMBL" id="KAL1412531.1"/>
    </source>
</evidence>
<dbReference type="InterPro" id="IPR017970">
    <property type="entry name" value="Homeobox_CS"/>
</dbReference>
<evidence type="ECO:0000259" key="8">
    <source>
        <dbReference type="PROSITE" id="PS50071"/>
    </source>
</evidence>
<evidence type="ECO:0000256" key="3">
    <source>
        <dbReference type="ARBA" id="ARBA00023155"/>
    </source>
</evidence>
<dbReference type="CDD" id="cd00086">
    <property type="entry name" value="homeodomain"/>
    <property type="match status" value="1"/>
</dbReference>
<gene>
    <name evidence="9" type="ORF">Q8F55_000277</name>
</gene>
<comment type="caution">
    <text evidence="9">The sequence shown here is derived from an EMBL/GenBank/DDBJ whole genome shotgun (WGS) entry which is preliminary data.</text>
</comment>
<reference evidence="9 10" key="1">
    <citation type="submission" date="2023-08" db="EMBL/GenBank/DDBJ databases">
        <title>Annotated Genome Sequence of Vanrija albida AlHP1.</title>
        <authorList>
            <person name="Herzog R."/>
        </authorList>
    </citation>
    <scope>NUCLEOTIDE SEQUENCE [LARGE SCALE GENOMIC DNA]</scope>
    <source>
        <strain evidence="9 10">AlHP1</strain>
    </source>
</reference>
<dbReference type="SMART" id="SM00389">
    <property type="entry name" value="HOX"/>
    <property type="match status" value="1"/>
</dbReference>
<feature type="region of interest" description="Disordered" evidence="7">
    <location>
        <begin position="54"/>
        <end position="100"/>
    </location>
</feature>
<dbReference type="RefSeq" id="XP_069212475.1">
    <property type="nucleotide sequence ID" value="XM_069348931.1"/>
</dbReference>
<evidence type="ECO:0000256" key="4">
    <source>
        <dbReference type="ARBA" id="ARBA00023242"/>
    </source>
</evidence>
<dbReference type="Gene3D" id="1.10.10.60">
    <property type="entry name" value="Homeodomain-like"/>
    <property type="match status" value="1"/>
</dbReference>
<comment type="subcellular location">
    <subcellularLocation>
        <location evidence="1 5 6">Nucleus</location>
    </subcellularLocation>
</comment>
<keyword evidence="10" id="KW-1185">Reference proteome</keyword>
<organism evidence="9 10">
    <name type="scientific">Vanrija albida</name>
    <dbReference type="NCBI Taxonomy" id="181172"/>
    <lineage>
        <taxon>Eukaryota</taxon>
        <taxon>Fungi</taxon>
        <taxon>Dikarya</taxon>
        <taxon>Basidiomycota</taxon>
        <taxon>Agaricomycotina</taxon>
        <taxon>Tremellomycetes</taxon>
        <taxon>Trichosporonales</taxon>
        <taxon>Trichosporonaceae</taxon>
        <taxon>Vanrija</taxon>
    </lineage>
</organism>
<dbReference type="InterPro" id="IPR051000">
    <property type="entry name" value="Homeobox_DNA-bind_prot"/>
</dbReference>
<dbReference type="PROSITE" id="PS00027">
    <property type="entry name" value="HOMEOBOX_1"/>
    <property type="match status" value="1"/>
</dbReference>
<dbReference type="PANTHER" id="PTHR24324">
    <property type="entry name" value="HOMEOBOX PROTEIN HHEX"/>
    <property type="match status" value="1"/>
</dbReference>
<dbReference type="GeneID" id="95981320"/>
<evidence type="ECO:0000313" key="10">
    <source>
        <dbReference type="Proteomes" id="UP001565368"/>
    </source>
</evidence>
<evidence type="ECO:0000256" key="1">
    <source>
        <dbReference type="ARBA" id="ARBA00004123"/>
    </source>
</evidence>
<feature type="DNA-binding region" description="Homeobox" evidence="5">
    <location>
        <begin position="3"/>
        <end position="55"/>
    </location>
</feature>
<feature type="domain" description="Homeobox" evidence="8">
    <location>
        <begin position="1"/>
        <end position="54"/>
    </location>
</feature>
<protein>
    <recommendedName>
        <fullName evidence="8">Homeobox domain-containing protein</fullName>
    </recommendedName>
</protein>
<dbReference type="EMBL" id="JBBXJM010000001">
    <property type="protein sequence ID" value="KAL1412531.1"/>
    <property type="molecule type" value="Genomic_DNA"/>
</dbReference>
<name>A0ABR3QDS7_9TREE</name>
<accession>A0ABR3QDS7</accession>
<dbReference type="SUPFAM" id="SSF46689">
    <property type="entry name" value="Homeodomain-like"/>
    <property type="match status" value="1"/>
</dbReference>